<evidence type="ECO:0000256" key="1">
    <source>
        <dbReference type="SAM" id="Phobius"/>
    </source>
</evidence>
<feature type="transmembrane region" description="Helical" evidence="1">
    <location>
        <begin position="20"/>
        <end position="40"/>
    </location>
</feature>
<proteinExistence type="predicted"/>
<protein>
    <submittedName>
        <fullName evidence="2">Uncharacterized protein</fullName>
    </submittedName>
</protein>
<dbReference type="AlphaFoldDB" id="A0A8D8RZK3"/>
<keyword evidence="1" id="KW-0812">Transmembrane</keyword>
<accession>A0A8D8RZK3</accession>
<evidence type="ECO:0000313" key="2">
    <source>
        <dbReference type="EMBL" id="CAG6660235.1"/>
    </source>
</evidence>
<organism evidence="2">
    <name type="scientific">Cacopsylla melanoneura</name>
    <dbReference type="NCBI Taxonomy" id="428564"/>
    <lineage>
        <taxon>Eukaryota</taxon>
        <taxon>Metazoa</taxon>
        <taxon>Ecdysozoa</taxon>
        <taxon>Arthropoda</taxon>
        <taxon>Hexapoda</taxon>
        <taxon>Insecta</taxon>
        <taxon>Pterygota</taxon>
        <taxon>Neoptera</taxon>
        <taxon>Paraneoptera</taxon>
        <taxon>Hemiptera</taxon>
        <taxon>Sternorrhyncha</taxon>
        <taxon>Psylloidea</taxon>
        <taxon>Psyllidae</taxon>
        <taxon>Psyllinae</taxon>
        <taxon>Cacopsylla</taxon>
    </lineage>
</organism>
<name>A0A8D8RZK3_9HEMI</name>
<reference evidence="2" key="1">
    <citation type="submission" date="2021-05" db="EMBL/GenBank/DDBJ databases">
        <authorList>
            <person name="Alioto T."/>
            <person name="Alioto T."/>
            <person name="Gomez Garrido J."/>
        </authorList>
    </citation>
    <scope>NUCLEOTIDE SEQUENCE</scope>
</reference>
<sequence length="108" mass="12776">MLNVTFYTLFAQVKNKYYVLTLNLFFNTVASIGASTVASIGEHIWKIFSRNLVEYSRKYFLDYTEKRFAHFNLKKKYSQYCNTPVLKYFWSEFSGFVMNGRKPSQSTT</sequence>
<keyword evidence="1" id="KW-1133">Transmembrane helix</keyword>
<dbReference type="EMBL" id="HBUF01196530">
    <property type="protein sequence ID" value="CAG6660235.1"/>
    <property type="molecule type" value="Transcribed_RNA"/>
</dbReference>
<keyword evidence="1" id="KW-0472">Membrane</keyword>